<dbReference type="Pfam" id="PF14292">
    <property type="entry name" value="SusE"/>
    <property type="match status" value="1"/>
</dbReference>
<evidence type="ECO:0000313" key="5">
    <source>
        <dbReference type="Proteomes" id="UP000184384"/>
    </source>
</evidence>
<dbReference type="PROSITE" id="PS51257">
    <property type="entry name" value="PROKAR_LIPOPROTEIN"/>
    <property type="match status" value="1"/>
</dbReference>
<feature type="chain" id="PRO_5013110298" evidence="1">
    <location>
        <begin position="22"/>
        <end position="381"/>
    </location>
</feature>
<dbReference type="STRING" id="280093.SAMN05443373_10675"/>
<feature type="signal peptide" evidence="1">
    <location>
        <begin position="1"/>
        <end position="21"/>
    </location>
</feature>
<evidence type="ECO:0000313" key="4">
    <source>
        <dbReference type="EMBL" id="SHH01734.1"/>
    </source>
</evidence>
<reference evidence="4" key="2">
    <citation type="submission" date="2016-11" db="EMBL/GenBank/DDBJ databases">
        <authorList>
            <person name="Jaros S."/>
            <person name="Januszkiewicz K."/>
            <person name="Wedrychowicz H."/>
        </authorList>
    </citation>
    <scope>NUCLEOTIDE SEQUENCE [LARGE SCALE GENOMIC DNA]</scope>
    <source>
        <strain evidence="4">DSM 19729</strain>
    </source>
</reference>
<dbReference type="AlphaFoldDB" id="A0A1M5PIZ2"/>
<accession>A0A1M5PIZ2</accession>
<dbReference type="Gene3D" id="2.60.40.3620">
    <property type="match status" value="1"/>
</dbReference>
<evidence type="ECO:0000256" key="1">
    <source>
        <dbReference type="SAM" id="SignalP"/>
    </source>
</evidence>
<name>A0A1M5PIZ2_9FLAO</name>
<keyword evidence="6" id="KW-1185">Reference proteome</keyword>
<dbReference type="Proteomes" id="UP000237771">
    <property type="component" value="Unassembled WGS sequence"/>
</dbReference>
<reference evidence="3 6" key="3">
    <citation type="submission" date="2018-03" db="EMBL/GenBank/DDBJ databases">
        <title>Genomic Encyclopedia of Archaeal and Bacterial Type Strains, Phase II (KMG-II): from individual species to whole genera.</title>
        <authorList>
            <person name="Goeker M."/>
        </authorList>
    </citation>
    <scope>NUCLEOTIDE SEQUENCE [LARGE SCALE GENOMIC DNA]</scope>
    <source>
        <strain evidence="3 6">DSM 17797</strain>
    </source>
</reference>
<evidence type="ECO:0000259" key="2">
    <source>
        <dbReference type="Pfam" id="PF14292"/>
    </source>
</evidence>
<keyword evidence="1" id="KW-0732">Signal</keyword>
<evidence type="ECO:0000313" key="3">
    <source>
        <dbReference type="EMBL" id="PRZ26504.1"/>
    </source>
</evidence>
<feature type="domain" description="SusE outer membrane protein" evidence="2">
    <location>
        <begin position="28"/>
        <end position="124"/>
    </location>
</feature>
<dbReference type="EMBL" id="PVUB01000002">
    <property type="protein sequence ID" value="PRZ26504.1"/>
    <property type="molecule type" value="Genomic_DNA"/>
</dbReference>
<proteinExistence type="predicted"/>
<organism evidence="4 5">
    <name type="scientific">Flavobacterium granuli</name>
    <dbReference type="NCBI Taxonomy" id="280093"/>
    <lineage>
        <taxon>Bacteria</taxon>
        <taxon>Pseudomonadati</taxon>
        <taxon>Bacteroidota</taxon>
        <taxon>Flavobacteriia</taxon>
        <taxon>Flavobacteriales</taxon>
        <taxon>Flavobacteriaceae</taxon>
        <taxon>Flavobacterium</taxon>
    </lineage>
</organism>
<gene>
    <name evidence="3" type="ORF">BC624_102478</name>
    <name evidence="4" type="ORF">SAMN05443373_10675</name>
</gene>
<evidence type="ECO:0000313" key="6">
    <source>
        <dbReference type="Proteomes" id="UP000237771"/>
    </source>
</evidence>
<sequence length="381" mass="41088">MKNIYITLIAFMGLLAVSCNADDVDNRPIVEALSSPELTAPATGKQFILNEDNASKEASKFEWSAAKYSAKVVVSYTLLIDKKGGNFSEAKVLGETSNLNQLSILVKDLNFNVKQLGGVAGTEGFYDLKVMSSVSGAVVLFSENVITIAVTPYNNRVANNCANQYVVGAGVPTAGWGWGSPLTLICNDNVLVSTADLVNDSFRFFTTNGDWGSGRNYPWYIAAGYKISSSLVNANDGDSNFRFTGTPGKYRIKVDQVAKTLTVAQGETAAKSIWLVGAATPGGWSWVDNKETELPLISDGIFEVPLVLKSGEAFRVFFGNDGTENGNWGTGKNYLYYAGEGYTIPSELENAMDGDSNFKYTGVTALRVFKINTITKTITLN</sequence>
<dbReference type="InterPro" id="IPR025970">
    <property type="entry name" value="SusE"/>
</dbReference>
<dbReference type="EMBL" id="FQWO01000006">
    <property type="protein sequence ID" value="SHH01734.1"/>
    <property type="molecule type" value="Genomic_DNA"/>
</dbReference>
<protein>
    <submittedName>
        <fullName evidence="4">SusE outer membrane protein</fullName>
    </submittedName>
    <submittedName>
        <fullName evidence="3">SusE-like outer membrane protein</fullName>
    </submittedName>
</protein>
<dbReference type="OrthoDB" id="975117at2"/>
<reference evidence="5" key="1">
    <citation type="submission" date="2016-11" db="EMBL/GenBank/DDBJ databases">
        <authorList>
            <person name="Varghese N."/>
            <person name="Submissions S."/>
        </authorList>
    </citation>
    <scope>NUCLEOTIDE SEQUENCE [LARGE SCALE GENOMIC DNA]</scope>
    <source>
        <strain evidence="5">DSM 19729</strain>
    </source>
</reference>
<dbReference type="RefSeq" id="WP_084089487.1">
    <property type="nucleotide sequence ID" value="NZ_FQWO01000006.1"/>
</dbReference>
<dbReference type="Proteomes" id="UP000184384">
    <property type="component" value="Unassembled WGS sequence"/>
</dbReference>